<comment type="caution">
    <text evidence="12">The sequence shown here is derived from an EMBL/GenBank/DDBJ whole genome shotgun (WGS) entry which is preliminary data.</text>
</comment>
<evidence type="ECO:0000256" key="2">
    <source>
        <dbReference type="ARBA" id="ARBA00013164"/>
    </source>
</evidence>
<dbReference type="InterPro" id="IPR001412">
    <property type="entry name" value="aa-tRNA-synth_I_CS"/>
</dbReference>
<dbReference type="Pfam" id="PF13603">
    <property type="entry name" value="tRNA-synt_1_2"/>
    <property type="match status" value="1"/>
</dbReference>
<dbReference type="GO" id="GO:0006429">
    <property type="term" value="P:leucyl-tRNA aminoacylation"/>
    <property type="evidence" value="ECO:0007669"/>
    <property type="project" value="InterPro"/>
</dbReference>
<dbReference type="GO" id="GO:0004823">
    <property type="term" value="F:leucine-tRNA ligase activity"/>
    <property type="evidence" value="ECO:0007669"/>
    <property type="project" value="UniProtKB-EC"/>
</dbReference>
<dbReference type="AlphaFoldDB" id="A0A9D2J3Y9"/>
<dbReference type="EC" id="6.1.1.4" evidence="2"/>
<evidence type="ECO:0000313" key="12">
    <source>
        <dbReference type="EMBL" id="HIZ35663.1"/>
    </source>
</evidence>
<reference evidence="12" key="1">
    <citation type="journal article" date="2021" name="PeerJ">
        <title>Extensive microbial diversity within the chicken gut microbiome revealed by metagenomics and culture.</title>
        <authorList>
            <person name="Gilroy R."/>
            <person name="Ravi A."/>
            <person name="Getino M."/>
            <person name="Pursley I."/>
            <person name="Horton D.L."/>
            <person name="Alikhan N.F."/>
            <person name="Baker D."/>
            <person name="Gharbi K."/>
            <person name="Hall N."/>
            <person name="Watson M."/>
            <person name="Adriaenssens E.M."/>
            <person name="Foster-Nyarko E."/>
            <person name="Jarju S."/>
            <person name="Secka A."/>
            <person name="Antonio M."/>
            <person name="Oren A."/>
            <person name="Chaudhuri R.R."/>
            <person name="La Ragione R."/>
            <person name="Hildebrand F."/>
            <person name="Pallen M.J."/>
        </authorList>
    </citation>
    <scope>NUCLEOTIDE SEQUENCE</scope>
    <source>
        <strain evidence="12">ChiGjej4B4-7305</strain>
    </source>
</reference>
<dbReference type="SUPFAM" id="SSF52374">
    <property type="entry name" value="Nucleotidylyl transferase"/>
    <property type="match status" value="1"/>
</dbReference>
<evidence type="ECO:0000256" key="1">
    <source>
        <dbReference type="ARBA" id="ARBA00005594"/>
    </source>
</evidence>
<keyword evidence="7 8" id="KW-0030">Aminoacyl-tRNA synthetase</keyword>
<name>A0A9D2J3Y9_9MICO</name>
<comment type="similarity">
    <text evidence="1 8">Belongs to the class-I aminoacyl-tRNA synthetase family.</text>
</comment>
<evidence type="ECO:0000256" key="4">
    <source>
        <dbReference type="ARBA" id="ARBA00022741"/>
    </source>
</evidence>
<dbReference type="PANTHER" id="PTHR43740">
    <property type="entry name" value="LEUCYL-TRNA SYNTHETASE"/>
    <property type="match status" value="1"/>
</dbReference>
<dbReference type="Gene3D" id="1.10.730.10">
    <property type="entry name" value="Isoleucyl-tRNA Synthetase, Domain 1"/>
    <property type="match status" value="1"/>
</dbReference>
<keyword evidence="5 8" id="KW-0067">ATP-binding</keyword>
<accession>A0A9D2J3Y9</accession>
<dbReference type="GO" id="GO:0005524">
    <property type="term" value="F:ATP binding"/>
    <property type="evidence" value="ECO:0007669"/>
    <property type="project" value="UniProtKB-KW"/>
</dbReference>
<evidence type="ECO:0000256" key="9">
    <source>
        <dbReference type="SAM" id="MobiDB-lite"/>
    </source>
</evidence>
<sequence length="446" mass="49504">MTMTSTTPPVSRDREEHWQRVWDALDPYIVPTGPPRPGTSARYLLTMFPYPSGDLHMGHAEVFAIEDAIARYWRLQGHQVLNPIGWDSFGLPAENAAIRRGEHPAGYTEENIATQAASIRRYAVSFDFSRRLHTHDPEYYRWTQWLFLQLHERGLAYRGAGWVNWCPQDATVLANEQVVAGRCERCGTEVVRRELTQWLLRITEYADRLLDDMAELEGQWPDRILTMQRNWIGRSEGVQIRFAADGAARQDQAPAQDQPVPAADGAARLDPSAHLEVFTTRPETLAGVTFLAVAPESETAWAWCAPEARAALTTYREQVATHTEIERSAVGRQKSGVPLGTSVRHPLTGEAIPVWAADYVLAGYGTGAVMGVPAGDERDAEFAAAMGIAPTPAGMAAGAEPVWPDPEEVLTQLEAAGAGEAARSYRLRDWLVSRQRYWGAPIPMVH</sequence>
<dbReference type="SUPFAM" id="SSF50677">
    <property type="entry name" value="ValRS/IleRS/LeuRS editing domain"/>
    <property type="match status" value="1"/>
</dbReference>
<protein>
    <recommendedName>
        <fullName evidence="2">leucine--tRNA ligase</fullName>
        <ecNumber evidence="2">6.1.1.4</ecNumber>
    </recommendedName>
</protein>
<dbReference type="InterPro" id="IPR009008">
    <property type="entry name" value="Val/Leu/Ile-tRNA-synth_edit"/>
</dbReference>
<dbReference type="PROSITE" id="PS00178">
    <property type="entry name" value="AA_TRNA_LIGASE_I"/>
    <property type="match status" value="1"/>
</dbReference>
<dbReference type="Proteomes" id="UP000824037">
    <property type="component" value="Unassembled WGS sequence"/>
</dbReference>
<evidence type="ECO:0000256" key="7">
    <source>
        <dbReference type="ARBA" id="ARBA00023146"/>
    </source>
</evidence>
<dbReference type="Pfam" id="PF09334">
    <property type="entry name" value="tRNA-synt_1g"/>
    <property type="match status" value="1"/>
</dbReference>
<evidence type="ECO:0000313" key="13">
    <source>
        <dbReference type="Proteomes" id="UP000824037"/>
    </source>
</evidence>
<dbReference type="GO" id="GO:0005829">
    <property type="term" value="C:cytosol"/>
    <property type="evidence" value="ECO:0007669"/>
    <property type="project" value="TreeGrafter"/>
</dbReference>
<dbReference type="FunFam" id="3.40.50.620:FF:000003">
    <property type="entry name" value="Leucine--tRNA ligase"/>
    <property type="match status" value="1"/>
</dbReference>
<dbReference type="Gene3D" id="3.40.50.620">
    <property type="entry name" value="HUPs"/>
    <property type="match status" value="2"/>
</dbReference>
<dbReference type="InterPro" id="IPR002302">
    <property type="entry name" value="Leu-tRNA-ligase"/>
</dbReference>
<dbReference type="PANTHER" id="PTHR43740:SF2">
    <property type="entry name" value="LEUCINE--TRNA LIGASE, MITOCHONDRIAL"/>
    <property type="match status" value="1"/>
</dbReference>
<evidence type="ECO:0000256" key="6">
    <source>
        <dbReference type="ARBA" id="ARBA00022917"/>
    </source>
</evidence>
<evidence type="ECO:0000259" key="11">
    <source>
        <dbReference type="Pfam" id="PF13603"/>
    </source>
</evidence>
<keyword evidence="4 8" id="KW-0547">Nucleotide-binding</keyword>
<organism evidence="12 13">
    <name type="scientific">Candidatus Ruania gallistercoris</name>
    <dbReference type="NCBI Taxonomy" id="2838746"/>
    <lineage>
        <taxon>Bacteria</taxon>
        <taxon>Bacillati</taxon>
        <taxon>Actinomycetota</taxon>
        <taxon>Actinomycetes</taxon>
        <taxon>Micrococcales</taxon>
        <taxon>Ruaniaceae</taxon>
        <taxon>Ruania</taxon>
    </lineage>
</organism>
<feature type="non-terminal residue" evidence="12">
    <location>
        <position position="446"/>
    </location>
</feature>
<gene>
    <name evidence="12" type="ORF">H9815_07780</name>
</gene>
<proteinExistence type="inferred from homology"/>
<dbReference type="InterPro" id="IPR015413">
    <property type="entry name" value="Methionyl/Leucyl_tRNA_Synth"/>
</dbReference>
<feature type="domain" description="Leucyl-tRNA synthetase editing" evidence="11">
    <location>
        <begin position="229"/>
        <end position="388"/>
    </location>
</feature>
<evidence type="ECO:0000256" key="5">
    <source>
        <dbReference type="ARBA" id="ARBA00022840"/>
    </source>
</evidence>
<dbReference type="Gene3D" id="3.90.740.10">
    <property type="entry name" value="Valyl/Leucyl/Isoleucyl-tRNA synthetase, editing domain"/>
    <property type="match status" value="1"/>
</dbReference>
<evidence type="ECO:0000256" key="8">
    <source>
        <dbReference type="RuleBase" id="RU363039"/>
    </source>
</evidence>
<dbReference type="InterPro" id="IPR025709">
    <property type="entry name" value="Leu_tRNA-synth_edit"/>
</dbReference>
<keyword evidence="6 8" id="KW-0648">Protein biosynthesis</keyword>
<evidence type="ECO:0000259" key="10">
    <source>
        <dbReference type="Pfam" id="PF09334"/>
    </source>
</evidence>
<keyword evidence="3 8" id="KW-0436">Ligase</keyword>
<evidence type="ECO:0000256" key="3">
    <source>
        <dbReference type="ARBA" id="ARBA00022598"/>
    </source>
</evidence>
<reference evidence="12" key="2">
    <citation type="submission" date="2021-04" db="EMBL/GenBank/DDBJ databases">
        <authorList>
            <person name="Gilroy R."/>
        </authorList>
    </citation>
    <scope>NUCLEOTIDE SEQUENCE</scope>
    <source>
        <strain evidence="12">ChiGjej4B4-7305</strain>
    </source>
</reference>
<dbReference type="InterPro" id="IPR014729">
    <property type="entry name" value="Rossmann-like_a/b/a_fold"/>
</dbReference>
<feature type="domain" description="Methionyl/Leucyl tRNA synthetase" evidence="10">
    <location>
        <begin position="46"/>
        <end position="190"/>
    </location>
</feature>
<dbReference type="EMBL" id="DXBY01000133">
    <property type="protein sequence ID" value="HIZ35663.1"/>
    <property type="molecule type" value="Genomic_DNA"/>
</dbReference>
<feature type="region of interest" description="Disordered" evidence="9">
    <location>
        <begin position="246"/>
        <end position="266"/>
    </location>
</feature>
<dbReference type="PRINTS" id="PR00985">
    <property type="entry name" value="TRNASYNTHLEU"/>
</dbReference>
<dbReference type="GO" id="GO:0002161">
    <property type="term" value="F:aminoacyl-tRNA deacylase activity"/>
    <property type="evidence" value="ECO:0007669"/>
    <property type="project" value="InterPro"/>
</dbReference>